<protein>
    <submittedName>
        <fullName evidence="1">Uncharacterized protein</fullName>
    </submittedName>
</protein>
<evidence type="ECO:0000313" key="1">
    <source>
        <dbReference type="EMBL" id="KCW68269.1"/>
    </source>
</evidence>
<dbReference type="AlphaFoldDB" id="A0A059BQF9"/>
<gene>
    <name evidence="1" type="ORF">EUGRSUZ_F01920</name>
</gene>
<name>A0A059BQF9_EUCGR</name>
<proteinExistence type="predicted"/>
<dbReference type="Gramene" id="KCW68269">
    <property type="protein sequence ID" value="KCW68269"/>
    <property type="gene ID" value="EUGRSUZ_F01920"/>
</dbReference>
<sequence length="70" mass="7874">MLGASDNLVTRDPSELRDGMHRMSCTWSQNKVNGIPEDSHGLCFHRNLCRHLSFSVKMLDQLVFVGSLKG</sequence>
<accession>A0A059BQF9</accession>
<dbReference type="EMBL" id="KK198758">
    <property type="protein sequence ID" value="KCW68269.1"/>
    <property type="molecule type" value="Genomic_DNA"/>
</dbReference>
<reference evidence="1" key="1">
    <citation type="submission" date="2013-07" db="EMBL/GenBank/DDBJ databases">
        <title>The genome of Eucalyptus grandis.</title>
        <authorList>
            <person name="Schmutz J."/>
            <person name="Hayes R."/>
            <person name="Myburg A."/>
            <person name="Tuskan G."/>
            <person name="Grattapaglia D."/>
            <person name="Rokhsar D.S."/>
        </authorList>
    </citation>
    <scope>NUCLEOTIDE SEQUENCE</scope>
    <source>
        <tissue evidence="1">Leaf extractions</tissue>
    </source>
</reference>
<dbReference type="InParanoid" id="A0A059BQF9"/>
<organism evidence="1">
    <name type="scientific">Eucalyptus grandis</name>
    <name type="common">Flooded gum</name>
    <dbReference type="NCBI Taxonomy" id="71139"/>
    <lineage>
        <taxon>Eukaryota</taxon>
        <taxon>Viridiplantae</taxon>
        <taxon>Streptophyta</taxon>
        <taxon>Embryophyta</taxon>
        <taxon>Tracheophyta</taxon>
        <taxon>Spermatophyta</taxon>
        <taxon>Magnoliopsida</taxon>
        <taxon>eudicotyledons</taxon>
        <taxon>Gunneridae</taxon>
        <taxon>Pentapetalae</taxon>
        <taxon>rosids</taxon>
        <taxon>malvids</taxon>
        <taxon>Myrtales</taxon>
        <taxon>Myrtaceae</taxon>
        <taxon>Myrtoideae</taxon>
        <taxon>Eucalypteae</taxon>
        <taxon>Eucalyptus</taxon>
    </lineage>
</organism>